<evidence type="ECO:0008006" key="4">
    <source>
        <dbReference type="Google" id="ProtNLM"/>
    </source>
</evidence>
<protein>
    <recommendedName>
        <fullName evidence="4">DUF2268 domain-containing protein</fullName>
    </recommendedName>
</protein>
<feature type="chain" id="PRO_5046820328" description="DUF2268 domain-containing protein" evidence="1">
    <location>
        <begin position="25"/>
        <end position="321"/>
    </location>
</feature>
<organism evidence="2 3">
    <name type="scientific">Stenotrophomonas mori</name>
    <dbReference type="NCBI Taxonomy" id="2871096"/>
    <lineage>
        <taxon>Bacteria</taxon>
        <taxon>Pseudomonadati</taxon>
        <taxon>Pseudomonadota</taxon>
        <taxon>Gammaproteobacteria</taxon>
        <taxon>Lysobacterales</taxon>
        <taxon>Lysobacteraceae</taxon>
        <taxon>Stenotrophomonas</taxon>
    </lineage>
</organism>
<gene>
    <name evidence="2" type="ORF">K5L01_02520</name>
</gene>
<keyword evidence="1" id="KW-0732">Signal</keyword>
<name>A0ABT0SDX6_9GAMM</name>
<accession>A0ABT0SDX6</accession>
<feature type="signal peptide" evidence="1">
    <location>
        <begin position="1"/>
        <end position="24"/>
    </location>
</feature>
<reference evidence="2 3" key="1">
    <citation type="submission" date="2021-08" db="EMBL/GenBank/DDBJ databases">
        <title>Novel members of of the genus Stenotrophomonas from differernt environment.</title>
        <authorList>
            <person name="Deng Y."/>
        </authorList>
    </citation>
    <scope>NUCLEOTIDE SEQUENCE [LARGE SCALE GENOMIC DNA]</scope>
    <source>
        <strain evidence="2 3">CPCC 101365</strain>
    </source>
</reference>
<dbReference type="EMBL" id="JAIKTS010000001">
    <property type="protein sequence ID" value="MCL7713534.1"/>
    <property type="molecule type" value="Genomic_DNA"/>
</dbReference>
<comment type="caution">
    <text evidence="2">The sequence shown here is derived from an EMBL/GenBank/DDBJ whole genome shotgun (WGS) entry which is preliminary data.</text>
</comment>
<evidence type="ECO:0000256" key="1">
    <source>
        <dbReference type="SAM" id="SignalP"/>
    </source>
</evidence>
<dbReference type="RefSeq" id="WP_272494031.1">
    <property type="nucleotide sequence ID" value="NZ_JAIKTS010000001.1"/>
</dbReference>
<keyword evidence="3" id="KW-1185">Reference proteome</keyword>
<evidence type="ECO:0000313" key="3">
    <source>
        <dbReference type="Proteomes" id="UP001431235"/>
    </source>
</evidence>
<evidence type="ECO:0000313" key="2">
    <source>
        <dbReference type="EMBL" id="MCL7713534.1"/>
    </source>
</evidence>
<proteinExistence type="predicted"/>
<dbReference type="Proteomes" id="UP001431235">
    <property type="component" value="Unassembled WGS sequence"/>
</dbReference>
<sequence>MPTRRSFLLAGLATAAALRLPAAAARSRPGGEATAAGCIDLMPDFWAAYARTRAAGDRAQALQEAFFTPHRAVYATAGLDPRTERIARWLPAFDAMAADVQRIAAGFAAVHAGHARRFSDAFPDFQRTRAPLYLLPSLFAFDGHLEPDGDRLPLFIGADGLVRYHGPSPDLAVFLDHESFHLYQAQVAPEAMLDPAPPLYATLWSEGVASHVSERLNPDAALLHVLLDDARLAAADAATRRGLASAILAVLDSTQDADAARFFSAGASAEPWPARGGYLIGLEVARRVGQDLPLAHLPRLQGPALRQRLAHELRALATDAG</sequence>
<dbReference type="InterPro" id="IPR006311">
    <property type="entry name" value="TAT_signal"/>
</dbReference>
<dbReference type="PROSITE" id="PS51318">
    <property type="entry name" value="TAT"/>
    <property type="match status" value="1"/>
</dbReference>